<evidence type="ECO:0000313" key="3">
    <source>
        <dbReference type="EMBL" id="MQM28260.1"/>
    </source>
</evidence>
<dbReference type="GO" id="GO:0008270">
    <property type="term" value="F:zinc ion binding"/>
    <property type="evidence" value="ECO:0007669"/>
    <property type="project" value="InterPro"/>
</dbReference>
<reference evidence="3 4" key="1">
    <citation type="submission" date="2019-10" db="EMBL/GenBank/DDBJ databases">
        <title>Glycomyces albidus sp. nov., a novel actinomycete isolated from rhizosphere soil of wheat (Triticum aestivum L.).</title>
        <authorList>
            <person name="Qian L."/>
        </authorList>
    </citation>
    <scope>NUCLEOTIDE SEQUENCE [LARGE SCALE GENOMIC DNA]</scope>
    <source>
        <strain evidence="3 4">NEAU-7082</strain>
    </source>
</reference>
<feature type="compositionally biased region" description="Pro residues" evidence="1">
    <location>
        <begin position="257"/>
        <end position="272"/>
    </location>
</feature>
<dbReference type="InterPro" id="IPR002711">
    <property type="entry name" value="HNH"/>
</dbReference>
<feature type="compositionally biased region" description="Pro residues" evidence="1">
    <location>
        <begin position="288"/>
        <end position="301"/>
    </location>
</feature>
<feature type="domain" description="HNH nuclease" evidence="2">
    <location>
        <begin position="71"/>
        <end position="123"/>
    </location>
</feature>
<dbReference type="Gene3D" id="1.10.30.50">
    <property type="match status" value="1"/>
</dbReference>
<evidence type="ECO:0000313" key="4">
    <source>
        <dbReference type="Proteomes" id="UP000477750"/>
    </source>
</evidence>
<evidence type="ECO:0000256" key="1">
    <source>
        <dbReference type="SAM" id="MobiDB-lite"/>
    </source>
</evidence>
<name>A0A6L5GEX3_9ACTN</name>
<organism evidence="3 4">
    <name type="scientific">Glycomyces albidus</name>
    <dbReference type="NCBI Taxonomy" id="2656774"/>
    <lineage>
        <taxon>Bacteria</taxon>
        <taxon>Bacillati</taxon>
        <taxon>Actinomycetota</taxon>
        <taxon>Actinomycetes</taxon>
        <taxon>Glycomycetales</taxon>
        <taxon>Glycomycetaceae</taxon>
        <taxon>Glycomyces</taxon>
    </lineage>
</organism>
<dbReference type="GO" id="GO:0003676">
    <property type="term" value="F:nucleic acid binding"/>
    <property type="evidence" value="ECO:0007669"/>
    <property type="project" value="InterPro"/>
</dbReference>
<dbReference type="SMART" id="SM00507">
    <property type="entry name" value="HNHc"/>
    <property type="match status" value="1"/>
</dbReference>
<comment type="caution">
    <text evidence="3">The sequence shown here is derived from an EMBL/GenBank/DDBJ whole genome shotgun (WGS) entry which is preliminary data.</text>
</comment>
<dbReference type="AlphaFoldDB" id="A0A6L5GEX3"/>
<accession>A0A6L5GEX3</accession>
<dbReference type="InterPro" id="IPR003615">
    <property type="entry name" value="HNH_nuc"/>
</dbReference>
<feature type="region of interest" description="Disordered" evidence="1">
    <location>
        <begin position="245"/>
        <end position="301"/>
    </location>
</feature>
<dbReference type="Proteomes" id="UP000477750">
    <property type="component" value="Unassembled WGS sequence"/>
</dbReference>
<dbReference type="CDD" id="cd00085">
    <property type="entry name" value="HNHc"/>
    <property type="match status" value="1"/>
</dbReference>
<keyword evidence="4" id="KW-1185">Reference proteome</keyword>
<sequence>MRSASKILATPQGLGAGAGGGRIPLLEGRPVSVAKARLLACETNVLPAVFDYAAGEAVELGRTARLPNTALRRKLELEQPGGCAWHGCDRPVAWTEAHHIVHWADGGPTDADNLILLCRFHHGRIHTTGWTIDKTGPGQALITHHDHPADAAVTLGGATGCGQAGQGQGGQAATGTETATGNGCGCVDWRTDADLDTEHHGSDWDVFATGLYRTEWAASIKADLDTRAEAVQTERARTAIRQARTKARERFGTSQRPPRPAPPAGTAPPGTRPTPNHHHHDTRTPQPAHHPPPTDPGEPPF</sequence>
<dbReference type="EMBL" id="WIAO01000039">
    <property type="protein sequence ID" value="MQM28260.1"/>
    <property type="molecule type" value="Genomic_DNA"/>
</dbReference>
<dbReference type="GO" id="GO:0004519">
    <property type="term" value="F:endonuclease activity"/>
    <property type="evidence" value="ECO:0007669"/>
    <property type="project" value="InterPro"/>
</dbReference>
<gene>
    <name evidence="3" type="ORF">GFD30_22230</name>
</gene>
<proteinExistence type="predicted"/>
<evidence type="ECO:0000259" key="2">
    <source>
        <dbReference type="SMART" id="SM00507"/>
    </source>
</evidence>
<dbReference type="Pfam" id="PF01844">
    <property type="entry name" value="HNH"/>
    <property type="match status" value="1"/>
</dbReference>
<protein>
    <recommendedName>
        <fullName evidence="2">HNH nuclease domain-containing protein</fullName>
    </recommendedName>
</protein>